<reference evidence="2" key="2">
    <citation type="submission" date="2017-09" db="EMBL/GenBank/DDBJ databases">
        <authorList>
            <person name="Ehlers B."/>
            <person name="Leendertz F.H."/>
        </authorList>
    </citation>
    <scope>NUCLEOTIDE SEQUENCE</scope>
    <source>
        <strain evidence="2">MAVP-26</strain>
    </source>
</reference>
<sequence>MINWITNNISSIGSYIALATFLLSVVTFAFSAYRFVTTRRDAQLQIDFENYHRLIAQLVGSQRDTDTMKMDTQVAIVYELCRFKRYKPVTVRILQGLKDEWSNNDNKNERLINELDLAIKKLS</sequence>
<keyword evidence="4" id="KW-1185">Reference proteome</keyword>
<dbReference type="EMBL" id="LHQV01000002">
    <property type="protein sequence ID" value="OQK04512.1"/>
    <property type="molecule type" value="Genomic_DNA"/>
</dbReference>
<evidence type="ECO:0000256" key="1">
    <source>
        <dbReference type="SAM" id="Phobius"/>
    </source>
</evidence>
<keyword evidence="1" id="KW-1133">Transmembrane helix</keyword>
<dbReference type="AlphaFoldDB" id="A0A249W683"/>
<evidence type="ECO:0000313" key="4">
    <source>
        <dbReference type="Proteomes" id="UP000191946"/>
    </source>
</evidence>
<accession>A0A249W683</accession>
<proteinExistence type="predicted"/>
<dbReference type="Proteomes" id="UP000191946">
    <property type="component" value="Unassembled WGS sequence"/>
</dbReference>
<keyword evidence="1" id="KW-0472">Membrane</keyword>
<gene>
    <name evidence="3" type="ORF">AKG60_00275</name>
    <name evidence="2" type="ORF">YA91_17910</name>
</gene>
<evidence type="ECO:0000313" key="2">
    <source>
        <dbReference type="EMBL" id="ASZ52290.1"/>
    </source>
</evidence>
<evidence type="ECO:0000313" key="3">
    <source>
        <dbReference type="EMBL" id="OQK04512.1"/>
    </source>
</evidence>
<dbReference type="EMBL" id="CP023248">
    <property type="protein sequence ID" value="ASZ52290.1"/>
    <property type="molecule type" value="Genomic_DNA"/>
</dbReference>
<protein>
    <submittedName>
        <fullName evidence="2">Uncharacterized protein</fullName>
    </submittedName>
</protein>
<organism evidence="2">
    <name type="scientific">Vibrio parahaemolyticus</name>
    <dbReference type="NCBI Taxonomy" id="670"/>
    <lineage>
        <taxon>Bacteria</taxon>
        <taxon>Pseudomonadati</taxon>
        <taxon>Pseudomonadota</taxon>
        <taxon>Gammaproteobacteria</taxon>
        <taxon>Vibrionales</taxon>
        <taxon>Vibrionaceae</taxon>
        <taxon>Vibrio</taxon>
    </lineage>
</organism>
<feature type="transmembrane region" description="Helical" evidence="1">
    <location>
        <begin position="12"/>
        <end position="36"/>
    </location>
</feature>
<keyword evidence="1" id="KW-0812">Transmembrane</keyword>
<reference evidence="3 4" key="1">
    <citation type="submission" date="2015-08" db="EMBL/GenBank/DDBJ databases">
        <title>Draft Genome Sequences of Vibrio parahaemolyticus Strains.</title>
        <authorList>
            <person name="Gonzalez-Escalona N."/>
            <person name="DePaola A."/>
        </authorList>
    </citation>
    <scope>NUCLEOTIDE SEQUENCE [LARGE SCALE GENOMIC DNA]</scope>
    <source>
        <strain evidence="3 4">CFSAN001621</strain>
    </source>
</reference>
<name>A0A249W683_VIBPH</name>
<dbReference type="RefSeq" id="WP_005495307.1">
    <property type="nucleotide sequence ID" value="NZ_CP023248.2"/>
</dbReference>